<evidence type="ECO:0000259" key="8">
    <source>
        <dbReference type="SMART" id="SM00078"/>
    </source>
</evidence>
<evidence type="ECO:0000256" key="1">
    <source>
        <dbReference type="ARBA" id="ARBA00009034"/>
    </source>
</evidence>
<comment type="similarity">
    <text evidence="1 6">Belongs to the insulin family.</text>
</comment>
<dbReference type="CDD" id="cd04366">
    <property type="entry name" value="IlGF_insulin_bombyxin_like"/>
    <property type="match status" value="1"/>
</dbReference>
<dbReference type="PRINTS" id="PR00276">
    <property type="entry name" value="INSULINFAMLY"/>
</dbReference>
<evidence type="ECO:0000313" key="9">
    <source>
        <dbReference type="EMBL" id="JAS30994.1"/>
    </source>
</evidence>
<dbReference type="InterPro" id="IPR022353">
    <property type="entry name" value="Insulin_CS"/>
</dbReference>
<name>A0A1B6DZA5_9HEMI</name>
<protein>
    <recommendedName>
        <fullName evidence="8">Insulin-like domain-containing protein</fullName>
    </recommendedName>
</protein>
<dbReference type="GO" id="GO:0005179">
    <property type="term" value="F:hormone activity"/>
    <property type="evidence" value="ECO:0007669"/>
    <property type="project" value="InterPro"/>
</dbReference>
<proteinExistence type="inferred from homology"/>
<gene>
    <name evidence="9" type="ORF">g.45373</name>
</gene>
<keyword evidence="5" id="KW-1015">Disulfide bond</keyword>
<evidence type="ECO:0000256" key="3">
    <source>
        <dbReference type="ARBA" id="ARBA00022685"/>
    </source>
</evidence>
<keyword evidence="7" id="KW-1133">Transmembrane helix</keyword>
<dbReference type="PROSITE" id="PS00262">
    <property type="entry name" value="INSULIN"/>
    <property type="match status" value="1"/>
</dbReference>
<keyword evidence="7" id="KW-0812">Transmembrane</keyword>
<dbReference type="PANTHER" id="PTHR13647">
    <property type="entry name" value="INSULIN-LIKE PEPTIDE 2-RELATED"/>
    <property type="match status" value="1"/>
</dbReference>
<feature type="non-terminal residue" evidence="9">
    <location>
        <position position="138"/>
    </location>
</feature>
<keyword evidence="6" id="KW-0964">Secreted</keyword>
<dbReference type="InterPro" id="IPR022352">
    <property type="entry name" value="Ins/IGF/rlx"/>
</dbReference>
<dbReference type="InterPro" id="IPR036438">
    <property type="entry name" value="Insulin-like_sf"/>
</dbReference>
<evidence type="ECO:0000256" key="6">
    <source>
        <dbReference type="RuleBase" id="RU000406"/>
    </source>
</evidence>
<dbReference type="PANTHER" id="PTHR13647:SF4">
    <property type="entry name" value="INSULIN-LIKE PEPTIDE 1-RELATED"/>
    <property type="match status" value="1"/>
</dbReference>
<dbReference type="Gene3D" id="1.10.100.10">
    <property type="entry name" value="Insulin-like"/>
    <property type="match status" value="1"/>
</dbReference>
<feature type="non-terminal residue" evidence="9">
    <location>
        <position position="1"/>
    </location>
</feature>
<dbReference type="Pfam" id="PF00049">
    <property type="entry name" value="Insulin"/>
    <property type="match status" value="1"/>
</dbReference>
<keyword evidence="3" id="KW-0165">Cleavage on pair of basic residues</keyword>
<evidence type="ECO:0000256" key="4">
    <source>
        <dbReference type="ARBA" id="ARBA00022729"/>
    </source>
</evidence>
<feature type="transmembrane region" description="Helical" evidence="7">
    <location>
        <begin position="23"/>
        <end position="44"/>
    </location>
</feature>
<keyword evidence="7" id="KW-0472">Membrane</keyword>
<organism evidence="9">
    <name type="scientific">Clastoptera arizonana</name>
    <name type="common">Arizona spittle bug</name>
    <dbReference type="NCBI Taxonomy" id="38151"/>
    <lineage>
        <taxon>Eukaryota</taxon>
        <taxon>Metazoa</taxon>
        <taxon>Ecdysozoa</taxon>
        <taxon>Arthropoda</taxon>
        <taxon>Hexapoda</taxon>
        <taxon>Insecta</taxon>
        <taxon>Pterygota</taxon>
        <taxon>Neoptera</taxon>
        <taxon>Paraneoptera</taxon>
        <taxon>Hemiptera</taxon>
        <taxon>Auchenorrhyncha</taxon>
        <taxon>Cercopoidea</taxon>
        <taxon>Clastopteridae</taxon>
        <taxon>Clastoptera</taxon>
    </lineage>
</organism>
<dbReference type="SMART" id="SM00078">
    <property type="entry name" value="IlGF"/>
    <property type="match status" value="1"/>
</dbReference>
<comment type="subcellular location">
    <subcellularLocation>
        <location evidence="6">Secreted</location>
    </subcellularLocation>
</comment>
<evidence type="ECO:0000256" key="2">
    <source>
        <dbReference type="ARBA" id="ARBA00011207"/>
    </source>
</evidence>
<comment type="subunit">
    <text evidence="2">Heterodimer of a B chain and an A chain linked by two disulfide bonds.</text>
</comment>
<dbReference type="EMBL" id="GEDC01006304">
    <property type="protein sequence ID" value="JAS30994.1"/>
    <property type="molecule type" value="Transcribed_RNA"/>
</dbReference>
<evidence type="ECO:0000256" key="5">
    <source>
        <dbReference type="ARBA" id="ARBA00023157"/>
    </source>
</evidence>
<accession>A0A1B6DZA5</accession>
<sequence length="138" mass="16192">VNLVYADIVGYITRFNSYTDHKMYKGTLFLLYCCIVVVLTNHALEKRQTSHYCGERLSRALMVVCDSVYKRSYSESKRNGGEDTWRQEWSPEENHFSFRMRNDVYNSLRTRRQTVGIVDECCRKSCSISELSTYCGRP</sequence>
<dbReference type="AlphaFoldDB" id="A0A1B6DZA5"/>
<dbReference type="InterPro" id="IPR016179">
    <property type="entry name" value="Insulin-like"/>
</dbReference>
<dbReference type="GO" id="GO:0005576">
    <property type="term" value="C:extracellular region"/>
    <property type="evidence" value="ECO:0007669"/>
    <property type="project" value="UniProtKB-SubCell"/>
</dbReference>
<evidence type="ECO:0000256" key="7">
    <source>
        <dbReference type="SAM" id="Phobius"/>
    </source>
</evidence>
<dbReference type="SUPFAM" id="SSF56994">
    <property type="entry name" value="Insulin-like"/>
    <property type="match status" value="1"/>
</dbReference>
<reference evidence="9" key="1">
    <citation type="submission" date="2015-12" db="EMBL/GenBank/DDBJ databases">
        <title>De novo transcriptome assembly of four potential Pierce s Disease insect vectors from Arizona vineyards.</title>
        <authorList>
            <person name="Tassone E.E."/>
        </authorList>
    </citation>
    <scope>NUCLEOTIDE SEQUENCE</scope>
</reference>
<keyword evidence="4" id="KW-0732">Signal</keyword>
<feature type="domain" description="Insulin-like" evidence="8">
    <location>
        <begin position="50"/>
        <end position="135"/>
    </location>
</feature>